<evidence type="ECO:0000313" key="2">
    <source>
        <dbReference type="Proteomes" id="UP000694861"/>
    </source>
</evidence>
<dbReference type="RefSeq" id="XP_008245081.1">
    <property type="nucleotide sequence ID" value="XM_008246859.1"/>
</dbReference>
<dbReference type="PANTHER" id="PTHR33067:SF9">
    <property type="entry name" value="RNA-DIRECTED DNA POLYMERASE"/>
    <property type="match status" value="1"/>
</dbReference>
<name>A0ABM0PVE0_PRUMU</name>
<reference evidence="3" key="2">
    <citation type="submission" date="2025-08" db="UniProtKB">
        <authorList>
            <consortium name="RefSeq"/>
        </authorList>
    </citation>
    <scope>IDENTIFICATION</scope>
</reference>
<dbReference type="Pfam" id="PF13650">
    <property type="entry name" value="Asp_protease_2"/>
    <property type="match status" value="1"/>
</dbReference>
<evidence type="ECO:0000256" key="1">
    <source>
        <dbReference type="SAM" id="MobiDB-lite"/>
    </source>
</evidence>
<dbReference type="CDD" id="cd00303">
    <property type="entry name" value="retropepsin_like"/>
    <property type="match status" value="1"/>
</dbReference>
<dbReference type="PANTHER" id="PTHR33067">
    <property type="entry name" value="RNA-DIRECTED DNA POLYMERASE-RELATED"/>
    <property type="match status" value="1"/>
</dbReference>
<reference evidence="2" key="1">
    <citation type="journal article" date="2012" name="Nat. Commun.">
        <title>The genome of Prunus mume.</title>
        <authorList>
            <person name="Zhang Q."/>
            <person name="Chen W."/>
            <person name="Sun L."/>
            <person name="Zhao F."/>
            <person name="Huang B."/>
            <person name="Yang W."/>
            <person name="Tao Y."/>
            <person name="Wang J."/>
            <person name="Yuan Z."/>
            <person name="Fan G."/>
            <person name="Xing Z."/>
            <person name="Han C."/>
            <person name="Pan H."/>
            <person name="Zhong X."/>
            <person name="Shi W."/>
            <person name="Liang X."/>
            <person name="Du D."/>
            <person name="Sun F."/>
            <person name="Xu Z."/>
            <person name="Hao R."/>
            <person name="Lv T."/>
            <person name="Lv Y."/>
            <person name="Zheng Z."/>
            <person name="Sun M."/>
            <person name="Luo L."/>
            <person name="Cai M."/>
            <person name="Gao Y."/>
            <person name="Wang J."/>
            <person name="Yin Y."/>
            <person name="Xu X."/>
            <person name="Cheng T."/>
            <person name="Wang J."/>
        </authorList>
    </citation>
    <scope>NUCLEOTIDE SEQUENCE [LARGE SCALE GENOMIC DNA]</scope>
</reference>
<dbReference type="Gene3D" id="2.40.70.10">
    <property type="entry name" value="Acid Proteases"/>
    <property type="match status" value="1"/>
</dbReference>
<accession>A0ABM0PVE0</accession>
<protein>
    <submittedName>
        <fullName evidence="3">Uncharacterized protein LOC103343189</fullName>
    </submittedName>
</protein>
<gene>
    <name evidence="3" type="primary">LOC103343189</name>
</gene>
<dbReference type="InterPro" id="IPR021109">
    <property type="entry name" value="Peptidase_aspartic_dom_sf"/>
</dbReference>
<evidence type="ECO:0000313" key="3">
    <source>
        <dbReference type="RefSeq" id="XP_008245081.1"/>
    </source>
</evidence>
<feature type="region of interest" description="Disordered" evidence="1">
    <location>
        <begin position="147"/>
        <end position="166"/>
    </location>
</feature>
<dbReference type="Proteomes" id="UP000694861">
    <property type="component" value="Unplaced"/>
</dbReference>
<proteinExistence type="predicted"/>
<organism evidence="2 3">
    <name type="scientific">Prunus mume</name>
    <name type="common">Japanese apricot</name>
    <name type="synonym">Armeniaca mume</name>
    <dbReference type="NCBI Taxonomy" id="102107"/>
    <lineage>
        <taxon>Eukaryota</taxon>
        <taxon>Viridiplantae</taxon>
        <taxon>Streptophyta</taxon>
        <taxon>Embryophyta</taxon>
        <taxon>Tracheophyta</taxon>
        <taxon>Spermatophyta</taxon>
        <taxon>Magnoliopsida</taxon>
        <taxon>eudicotyledons</taxon>
        <taxon>Gunneridae</taxon>
        <taxon>Pentapetalae</taxon>
        <taxon>rosids</taxon>
        <taxon>fabids</taxon>
        <taxon>Rosales</taxon>
        <taxon>Rosaceae</taxon>
        <taxon>Amygdaloideae</taxon>
        <taxon>Amygdaleae</taxon>
        <taxon>Prunus</taxon>
    </lineage>
</organism>
<sequence>MASNNYQWPSERMNLKPAGVLEVDAMALLTAQISNLTKKVDSLSVNSINTSTNFGCELCAGPHPSSECTTGNPFASAEQVNQNQQASIQNLEVQVGQLANVISGRNQGVFPSQPEINPKNQEQVMAITIREKKQVNIAVDLEKEKLEKEKEAEKSQEEENYAVMPTPSPPLKPYVPLIPFLLRLKKNKIDEQSSNFLETFKKVQINIPFAAALEQMPSYEKFMKDILLKKRKFGDHEKIQLTEECSAILQRKLPPKKKDRGIFKIPCTIGNNFFEKALCDLGSSINLLPLSVAKKIGIGEIKPTTVSLQMADKSITYPDGIIEDVLVKVDTLIFPTDFLVLDMVEDSETQLILGRPFLITGRTLIDMEEGLLTVRVGNEKATFKVFEPITFHGKAEENESLSHPLVHASISKVDKPRVPGSTLYLDELKPYDSGRNELEELQNKSYESTRLFKDHTKKGHDKQIKNDCDGTTFRVKGHRLKPHVAAAFLKDETNILLNNPK</sequence>
<feature type="compositionally biased region" description="Basic and acidic residues" evidence="1">
    <location>
        <begin position="147"/>
        <end position="157"/>
    </location>
</feature>
<dbReference type="GeneID" id="103343189"/>
<keyword evidence="2" id="KW-1185">Reference proteome</keyword>